<reference evidence="1 2" key="1">
    <citation type="submission" date="2024-10" db="EMBL/GenBank/DDBJ databases">
        <title>The Natural Products Discovery Center: Release of the First 8490 Sequenced Strains for Exploring Actinobacteria Biosynthetic Diversity.</title>
        <authorList>
            <person name="Kalkreuter E."/>
            <person name="Kautsar S.A."/>
            <person name="Yang D."/>
            <person name="Bader C.D."/>
            <person name="Teijaro C.N."/>
            <person name="Fluegel L."/>
            <person name="Davis C.M."/>
            <person name="Simpson J.R."/>
            <person name="Lauterbach L."/>
            <person name="Steele A.D."/>
            <person name="Gui C."/>
            <person name="Meng S."/>
            <person name="Li G."/>
            <person name="Viehrig K."/>
            <person name="Ye F."/>
            <person name="Su P."/>
            <person name="Kiefer A.F."/>
            <person name="Nichols A."/>
            <person name="Cepeda A.J."/>
            <person name="Yan W."/>
            <person name="Fan B."/>
            <person name="Jiang Y."/>
            <person name="Adhikari A."/>
            <person name="Zheng C.-J."/>
            <person name="Schuster L."/>
            <person name="Cowan T.M."/>
            <person name="Smanski M.J."/>
            <person name="Chevrette M.G."/>
            <person name="De Carvalho L.P.S."/>
            <person name="Shen B."/>
        </authorList>
    </citation>
    <scope>NUCLEOTIDE SEQUENCE [LARGE SCALE GENOMIC DNA]</scope>
    <source>
        <strain evidence="1 2">NPDC006488</strain>
    </source>
</reference>
<dbReference type="Gene3D" id="3.40.50.720">
    <property type="entry name" value="NAD(P)-binding Rossmann-like Domain"/>
    <property type="match status" value="1"/>
</dbReference>
<dbReference type="Proteomes" id="UP001601303">
    <property type="component" value="Unassembled WGS sequence"/>
</dbReference>
<gene>
    <name evidence="1" type="ORF">ACFYNQ_43765</name>
</gene>
<name>A0ABW6ML52_9ACTN</name>
<evidence type="ECO:0000313" key="2">
    <source>
        <dbReference type="Proteomes" id="UP001601303"/>
    </source>
</evidence>
<keyword evidence="2" id="KW-1185">Reference proteome</keyword>
<proteinExistence type="predicted"/>
<sequence length="124" mass="13105">MTGRLVAVPPDWCWRSPTAGYGVEGAVGDLHGGSAARVPRTSPDYDTLFDPIRAARQAEDGNQIGDPARAARALLTVLDADKPPVHLVLGTDALNPIEQGRQRLSDDIAAWADLSASTSHPVDP</sequence>
<accession>A0ABW6ML52</accession>
<evidence type="ECO:0000313" key="1">
    <source>
        <dbReference type="EMBL" id="MFE9605450.1"/>
    </source>
</evidence>
<organism evidence="1 2">
    <name type="scientific">Streptomyces hokutonensis</name>
    <dbReference type="NCBI Taxonomy" id="1306990"/>
    <lineage>
        <taxon>Bacteria</taxon>
        <taxon>Bacillati</taxon>
        <taxon>Actinomycetota</taxon>
        <taxon>Actinomycetes</taxon>
        <taxon>Kitasatosporales</taxon>
        <taxon>Streptomycetaceae</taxon>
        <taxon>Streptomyces</taxon>
    </lineage>
</organism>
<comment type="caution">
    <text evidence="1">The sequence shown here is derived from an EMBL/GenBank/DDBJ whole genome shotgun (WGS) entry which is preliminary data.</text>
</comment>
<evidence type="ECO:0008006" key="3">
    <source>
        <dbReference type="Google" id="ProtNLM"/>
    </source>
</evidence>
<dbReference type="EMBL" id="JBIAHM010000020">
    <property type="protein sequence ID" value="MFE9605450.1"/>
    <property type="molecule type" value="Genomic_DNA"/>
</dbReference>
<protein>
    <recommendedName>
        <fullName evidence="3">Short chain dehydrogenase</fullName>
    </recommendedName>
</protein>
<dbReference type="RefSeq" id="WP_388114225.1">
    <property type="nucleotide sequence ID" value="NZ_JBIAHM010000020.1"/>
</dbReference>